<dbReference type="AlphaFoldDB" id="A0A068NVV5"/>
<dbReference type="Proteomes" id="UP000027982">
    <property type="component" value="Chromosome"/>
</dbReference>
<keyword evidence="7 10" id="KW-1133">Transmembrane helix</keyword>
<evidence type="ECO:0000313" key="11">
    <source>
        <dbReference type="EMBL" id="AIE87648.1"/>
    </source>
</evidence>
<protein>
    <submittedName>
        <fullName evidence="11">High-affinity branched-chain amino acid transport system permease</fullName>
    </submittedName>
</protein>
<feature type="transmembrane region" description="Helical" evidence="10">
    <location>
        <begin position="145"/>
        <end position="168"/>
    </location>
</feature>
<evidence type="ECO:0000256" key="8">
    <source>
        <dbReference type="ARBA" id="ARBA00023136"/>
    </source>
</evidence>
<gene>
    <name evidence="11" type="ORF">OP10G_4280</name>
</gene>
<evidence type="ECO:0000256" key="6">
    <source>
        <dbReference type="ARBA" id="ARBA00022970"/>
    </source>
</evidence>
<comment type="subcellular location">
    <subcellularLocation>
        <location evidence="1">Cell membrane</location>
        <topology evidence="1">Multi-pass membrane protein</topology>
    </subcellularLocation>
</comment>
<dbReference type="GO" id="GO:0005886">
    <property type="term" value="C:plasma membrane"/>
    <property type="evidence" value="ECO:0007669"/>
    <property type="project" value="UniProtKB-SubCell"/>
</dbReference>
<feature type="transmembrane region" description="Helical" evidence="10">
    <location>
        <begin position="25"/>
        <end position="48"/>
    </location>
</feature>
<sequence length="451" mass="47998">MGIEHLFTPAALNFGTLPEQLVNGLLLGAIYALIALGYTMVYGVLRLINFAHGEVYMIGAYVALFMSYLFGFGDGSTLADARPVLNPAMVGNLGIGLLVVGLVLVLIVRSKPDLHVAVKAMGWTALTFGLLGFVAGKLQPQAMDLILMLLACMTVCAIVGVLIERFAYRPMRSHSRIASLITAIGVSLLLQYGGALFLPNSPPPSISEKVNPYRESKTFFLKAPPAEIASALKAAEPKYLQTKKAFDDYRAAHPKEGEFDLSPEGKALRTAAQDAERPYQEAQSKAVTAGITITVQTSRIIMFVTVIVLMVILTYLVLYTRAGRAMRAVSHDFDSASLMGVNVNSIITFTFILGSSMAGAGAMMTATFQGTPLTTFYGLLPGVKAFVAAVLGGIGNIPGAVLGGILMGVAETLVIWAGYSNYKDAIAFVILIVVLLFRPGGLMGSSKVEKV</sequence>
<feature type="transmembrane region" description="Helical" evidence="10">
    <location>
        <begin position="300"/>
        <end position="320"/>
    </location>
</feature>
<evidence type="ECO:0000256" key="1">
    <source>
        <dbReference type="ARBA" id="ARBA00004651"/>
    </source>
</evidence>
<feature type="transmembrane region" description="Helical" evidence="10">
    <location>
        <begin position="341"/>
        <end position="364"/>
    </location>
</feature>
<dbReference type="InterPro" id="IPR052157">
    <property type="entry name" value="BCAA_transport_permease"/>
</dbReference>
<evidence type="ECO:0000256" key="10">
    <source>
        <dbReference type="SAM" id="Phobius"/>
    </source>
</evidence>
<feature type="transmembrane region" description="Helical" evidence="10">
    <location>
        <begin position="120"/>
        <end position="139"/>
    </location>
</feature>
<reference evidence="11 12" key="1">
    <citation type="journal article" date="2014" name="PLoS ONE">
        <title>The first complete genome sequence of the class fimbriimonadia in the phylum armatimonadetes.</title>
        <authorList>
            <person name="Hu Z.Y."/>
            <person name="Wang Y.Z."/>
            <person name="Im W.T."/>
            <person name="Wang S.Y."/>
            <person name="Zhao G.P."/>
            <person name="Zheng H.J."/>
            <person name="Quan Z.X."/>
        </authorList>
    </citation>
    <scope>NUCLEOTIDE SEQUENCE [LARGE SCALE GENOMIC DNA]</scope>
    <source>
        <strain evidence="11">Gsoil 348</strain>
    </source>
</reference>
<feature type="transmembrane region" description="Helical" evidence="10">
    <location>
        <begin position="180"/>
        <end position="198"/>
    </location>
</feature>
<dbReference type="InterPro" id="IPR001851">
    <property type="entry name" value="ABC_transp_permease"/>
</dbReference>
<organism evidence="11 12">
    <name type="scientific">Fimbriimonas ginsengisoli Gsoil 348</name>
    <dbReference type="NCBI Taxonomy" id="661478"/>
    <lineage>
        <taxon>Bacteria</taxon>
        <taxon>Bacillati</taxon>
        <taxon>Armatimonadota</taxon>
        <taxon>Fimbriimonadia</taxon>
        <taxon>Fimbriimonadales</taxon>
        <taxon>Fimbriimonadaceae</taxon>
        <taxon>Fimbriimonas</taxon>
    </lineage>
</organism>
<dbReference type="PANTHER" id="PTHR11795:SF371">
    <property type="entry name" value="HIGH-AFFINITY BRANCHED-CHAIN AMINO ACID TRANSPORT SYSTEM PERMEASE PROTEIN LIVH"/>
    <property type="match status" value="1"/>
</dbReference>
<dbReference type="Pfam" id="PF02653">
    <property type="entry name" value="BPD_transp_2"/>
    <property type="match status" value="1"/>
</dbReference>
<keyword evidence="8 10" id="KW-0472">Membrane</keyword>
<evidence type="ECO:0000256" key="3">
    <source>
        <dbReference type="ARBA" id="ARBA00022475"/>
    </source>
</evidence>
<keyword evidence="5 10" id="KW-0812">Transmembrane</keyword>
<dbReference type="OrthoDB" id="9807115at2"/>
<evidence type="ECO:0000256" key="9">
    <source>
        <dbReference type="ARBA" id="ARBA00037998"/>
    </source>
</evidence>
<name>A0A068NVV5_FIMGI</name>
<dbReference type="STRING" id="661478.OP10G_4280"/>
<keyword evidence="2" id="KW-0813">Transport</keyword>
<dbReference type="GO" id="GO:0015808">
    <property type="term" value="P:L-alanine transport"/>
    <property type="evidence" value="ECO:0007669"/>
    <property type="project" value="TreeGrafter"/>
</dbReference>
<feature type="transmembrane region" description="Helical" evidence="10">
    <location>
        <begin position="425"/>
        <end position="444"/>
    </location>
</feature>
<dbReference type="GO" id="GO:0015188">
    <property type="term" value="F:L-isoleucine transmembrane transporter activity"/>
    <property type="evidence" value="ECO:0007669"/>
    <property type="project" value="TreeGrafter"/>
</dbReference>
<proteinExistence type="inferred from homology"/>
<dbReference type="KEGG" id="fgi:OP10G_4280"/>
<evidence type="ECO:0000256" key="4">
    <source>
        <dbReference type="ARBA" id="ARBA00022519"/>
    </source>
</evidence>
<feature type="transmembrane region" description="Helical" evidence="10">
    <location>
        <begin position="401"/>
        <end position="419"/>
    </location>
</feature>
<comment type="similarity">
    <text evidence="9">Belongs to the binding-protein-dependent transport system permease family. LivHM subfamily.</text>
</comment>
<dbReference type="GO" id="GO:0015190">
    <property type="term" value="F:L-leucine transmembrane transporter activity"/>
    <property type="evidence" value="ECO:0007669"/>
    <property type="project" value="TreeGrafter"/>
</dbReference>
<dbReference type="GO" id="GO:0015192">
    <property type="term" value="F:L-phenylalanine transmembrane transporter activity"/>
    <property type="evidence" value="ECO:0007669"/>
    <property type="project" value="TreeGrafter"/>
</dbReference>
<keyword evidence="6" id="KW-0029">Amino-acid transport</keyword>
<feature type="transmembrane region" description="Helical" evidence="10">
    <location>
        <begin position="84"/>
        <end position="108"/>
    </location>
</feature>
<keyword evidence="4" id="KW-0997">Cell inner membrane</keyword>
<feature type="transmembrane region" description="Helical" evidence="10">
    <location>
        <begin position="376"/>
        <end position="394"/>
    </location>
</feature>
<dbReference type="eggNOG" id="COG0559">
    <property type="taxonomic scope" value="Bacteria"/>
</dbReference>
<dbReference type="RefSeq" id="WP_025228463.1">
    <property type="nucleotide sequence ID" value="NZ_CP007139.1"/>
</dbReference>
<dbReference type="HOGENOM" id="CLU_039929_3_0_0"/>
<accession>A0A068NVV5</accession>
<keyword evidence="12" id="KW-1185">Reference proteome</keyword>
<dbReference type="PANTHER" id="PTHR11795">
    <property type="entry name" value="BRANCHED-CHAIN AMINO ACID TRANSPORT SYSTEM PERMEASE PROTEIN LIVH"/>
    <property type="match status" value="1"/>
</dbReference>
<keyword evidence="3" id="KW-1003">Cell membrane</keyword>
<dbReference type="GO" id="GO:0005304">
    <property type="term" value="F:L-valine transmembrane transporter activity"/>
    <property type="evidence" value="ECO:0007669"/>
    <property type="project" value="TreeGrafter"/>
</dbReference>
<evidence type="ECO:0000256" key="2">
    <source>
        <dbReference type="ARBA" id="ARBA00022448"/>
    </source>
</evidence>
<evidence type="ECO:0000313" key="12">
    <source>
        <dbReference type="Proteomes" id="UP000027982"/>
    </source>
</evidence>
<dbReference type="GO" id="GO:0042941">
    <property type="term" value="P:D-alanine transmembrane transport"/>
    <property type="evidence" value="ECO:0007669"/>
    <property type="project" value="TreeGrafter"/>
</dbReference>
<dbReference type="EMBL" id="CP007139">
    <property type="protein sequence ID" value="AIE87648.1"/>
    <property type="molecule type" value="Genomic_DNA"/>
</dbReference>
<evidence type="ECO:0000256" key="5">
    <source>
        <dbReference type="ARBA" id="ARBA00022692"/>
    </source>
</evidence>
<dbReference type="GO" id="GO:1903806">
    <property type="term" value="P:L-isoleucine import across plasma membrane"/>
    <property type="evidence" value="ECO:0007669"/>
    <property type="project" value="TreeGrafter"/>
</dbReference>
<evidence type="ECO:0000256" key="7">
    <source>
        <dbReference type="ARBA" id="ARBA00022989"/>
    </source>
</evidence>
<dbReference type="CDD" id="cd06582">
    <property type="entry name" value="TM_PBP1_LivH_like"/>
    <property type="match status" value="1"/>
</dbReference>
<feature type="transmembrane region" description="Helical" evidence="10">
    <location>
        <begin position="55"/>
        <end position="72"/>
    </location>
</feature>